<proteinExistence type="predicted"/>
<feature type="region of interest" description="Disordered" evidence="1">
    <location>
        <begin position="1"/>
        <end position="42"/>
    </location>
</feature>
<organism evidence="2 3">
    <name type="scientific">Clathrus columnatus</name>
    <dbReference type="NCBI Taxonomy" id="1419009"/>
    <lineage>
        <taxon>Eukaryota</taxon>
        <taxon>Fungi</taxon>
        <taxon>Dikarya</taxon>
        <taxon>Basidiomycota</taxon>
        <taxon>Agaricomycotina</taxon>
        <taxon>Agaricomycetes</taxon>
        <taxon>Phallomycetidae</taxon>
        <taxon>Phallales</taxon>
        <taxon>Clathraceae</taxon>
        <taxon>Clathrus</taxon>
    </lineage>
</organism>
<keyword evidence="3" id="KW-1185">Reference proteome</keyword>
<gene>
    <name evidence="2" type="ORF">Clacol_004193</name>
</gene>
<evidence type="ECO:0000313" key="2">
    <source>
        <dbReference type="EMBL" id="GJJ09968.1"/>
    </source>
</evidence>
<sequence>MPQWFSKLSKSSIPPPPIPSQRPPQQQVFNSGTQPAPNYRPVYLPHPSAVPDPYAHWREAETKAGAGSEARGGVADYTWQIPRLSLRIDDLSNPAIDIFLTNIKPQEAMRNAVISVLECLYTIQSQPRNVASVTLILRDFDGVAHTFGTPANDADKEIHFSTRHIKNNESRAQSEILGVLVHEMVHCFQYNAKGTCPGGLIEGIADFVRLRSSLAPPHWKRSPPSDSDRWDAGYERTAFFLDWIERVVGPGTIQAINEGMRRSKYDNGQVWRDVTGHDVERSISSFDTRFMTTSREEERT</sequence>
<dbReference type="AlphaFoldDB" id="A0AAV5A9X0"/>
<reference evidence="2" key="1">
    <citation type="submission" date="2021-10" db="EMBL/GenBank/DDBJ databases">
        <title>De novo Genome Assembly of Clathrus columnatus (Basidiomycota, Fungi) Using Illumina and Nanopore Sequence Data.</title>
        <authorList>
            <person name="Ogiso-Tanaka E."/>
            <person name="Itagaki H."/>
            <person name="Hosoya T."/>
            <person name="Hosaka K."/>
        </authorList>
    </citation>
    <scope>NUCLEOTIDE SEQUENCE</scope>
    <source>
        <strain evidence="2">MO-923</strain>
    </source>
</reference>
<accession>A0AAV5A9X0</accession>
<evidence type="ECO:0000256" key="1">
    <source>
        <dbReference type="SAM" id="MobiDB-lite"/>
    </source>
</evidence>
<dbReference type="PANTHER" id="PTHR33321">
    <property type="match status" value="1"/>
</dbReference>
<dbReference type="PANTHER" id="PTHR33321:SF12">
    <property type="entry name" value="PLANT BASIC SECRETORY PROTEIN (BSP) FAMILY PROTEIN"/>
    <property type="match status" value="1"/>
</dbReference>
<dbReference type="Proteomes" id="UP001050691">
    <property type="component" value="Unassembled WGS sequence"/>
</dbReference>
<name>A0AAV5A9X0_9AGAM</name>
<dbReference type="EMBL" id="BPWL01000004">
    <property type="protein sequence ID" value="GJJ09968.1"/>
    <property type="molecule type" value="Genomic_DNA"/>
</dbReference>
<dbReference type="InterPro" id="IPR007541">
    <property type="entry name" value="Uncharacterised_BSP"/>
</dbReference>
<protein>
    <submittedName>
        <fullName evidence="2">Uncharacterized protein</fullName>
    </submittedName>
</protein>
<comment type="caution">
    <text evidence="2">The sequence shown here is derived from an EMBL/GenBank/DDBJ whole genome shotgun (WGS) entry which is preliminary data.</text>
</comment>
<dbReference type="Pfam" id="PF04450">
    <property type="entry name" value="BSP"/>
    <property type="match status" value="1"/>
</dbReference>
<feature type="compositionally biased region" description="Pro residues" evidence="1">
    <location>
        <begin position="13"/>
        <end position="22"/>
    </location>
</feature>
<evidence type="ECO:0000313" key="3">
    <source>
        <dbReference type="Proteomes" id="UP001050691"/>
    </source>
</evidence>